<feature type="modified residue" description="4-aspartylphosphate" evidence="2">
    <location>
        <position position="168"/>
    </location>
</feature>
<dbReference type="RefSeq" id="WP_089904358.1">
    <property type="nucleotide sequence ID" value="NZ_FOCI01000018.1"/>
</dbReference>
<proteinExistence type="predicted"/>
<evidence type="ECO:0000256" key="2">
    <source>
        <dbReference type="PROSITE-ProRule" id="PRU00169"/>
    </source>
</evidence>
<dbReference type="InterPro" id="IPR050595">
    <property type="entry name" value="Bact_response_regulator"/>
</dbReference>
<feature type="domain" description="Response regulatory" evidence="4">
    <location>
        <begin position="116"/>
        <end position="235"/>
    </location>
</feature>
<keyword evidence="3" id="KW-1133">Transmembrane helix</keyword>
<dbReference type="Proteomes" id="UP000199585">
    <property type="component" value="Unassembled WGS sequence"/>
</dbReference>
<evidence type="ECO:0000256" key="3">
    <source>
        <dbReference type="SAM" id="Phobius"/>
    </source>
</evidence>
<accession>A0A1H8GZE5</accession>
<dbReference type="EMBL" id="FOCI01000018">
    <property type="protein sequence ID" value="SEN49084.1"/>
    <property type="molecule type" value="Genomic_DNA"/>
</dbReference>
<evidence type="ECO:0000313" key="6">
    <source>
        <dbReference type="Proteomes" id="UP000199585"/>
    </source>
</evidence>
<name>A0A1H8GZE5_9RHOB</name>
<dbReference type="SUPFAM" id="SSF52172">
    <property type="entry name" value="CheY-like"/>
    <property type="match status" value="1"/>
</dbReference>
<gene>
    <name evidence="5" type="ORF">SAMN04488003_11847</name>
</gene>
<keyword evidence="6" id="KW-1185">Reference proteome</keyword>
<reference evidence="5 6" key="1">
    <citation type="submission" date="2016-10" db="EMBL/GenBank/DDBJ databases">
        <authorList>
            <person name="de Groot N.N."/>
        </authorList>
    </citation>
    <scope>NUCLEOTIDE SEQUENCE [LARGE SCALE GENOMIC DNA]</scope>
    <source>
        <strain evidence="5 6">DSM 16213</strain>
    </source>
</reference>
<dbReference type="AlphaFoldDB" id="A0A1H8GZE5"/>
<organism evidence="5 6">
    <name type="scientific">Loktanella fryxellensis</name>
    <dbReference type="NCBI Taxonomy" id="245187"/>
    <lineage>
        <taxon>Bacteria</taxon>
        <taxon>Pseudomonadati</taxon>
        <taxon>Pseudomonadota</taxon>
        <taxon>Alphaproteobacteria</taxon>
        <taxon>Rhodobacterales</taxon>
        <taxon>Roseobacteraceae</taxon>
        <taxon>Loktanella</taxon>
    </lineage>
</organism>
<dbReference type="GO" id="GO:0000160">
    <property type="term" value="P:phosphorelay signal transduction system"/>
    <property type="evidence" value="ECO:0007669"/>
    <property type="project" value="InterPro"/>
</dbReference>
<evidence type="ECO:0000259" key="4">
    <source>
        <dbReference type="PROSITE" id="PS50110"/>
    </source>
</evidence>
<dbReference type="OrthoDB" id="7326651at2"/>
<feature type="transmembrane region" description="Helical" evidence="3">
    <location>
        <begin position="27"/>
        <end position="50"/>
    </location>
</feature>
<sequence>MARGRHVGVLMDPLPESLRERSINDGYGSMIVGYLFLSVAAGFVAGAAAFAMGASWWSILGVYTLVGVTGMFALSLLHLSWQRIARRAPLQAGAGALRRPPPVVRQADGTTRPVMTVMAVDDERFILDLVRIVGADAGHLRIVTATSGAAALRILSDPSRTIDYFLLDVSMPDMDGIALCRAIRQIPSCRDVPIVMLTARRDMQHISAAFQAGASDYATKPFDVDDLRQRLQMAYDVFRTGVDLQAAQAQGAAVAQDYRSGHVPALIDRLSLSHYIMRLAPEDMADVRVFAIRIDGIATLQARHAPTRIAALLEDIAGAVSRNLATLSPSGRTVMAYTGDSDLIVVTDAPVGSGRIEGIADAVRFAAPMDPSGDAIGLRVFIGSAVALRGERSERARMAIARAITLVDAAALQNDENTTTHLPRVSGT</sequence>
<dbReference type="SMART" id="SM00448">
    <property type="entry name" value="REC"/>
    <property type="match status" value="1"/>
</dbReference>
<keyword evidence="3" id="KW-0812">Transmembrane</keyword>
<feature type="transmembrane region" description="Helical" evidence="3">
    <location>
        <begin position="56"/>
        <end position="77"/>
    </location>
</feature>
<dbReference type="InterPro" id="IPR011006">
    <property type="entry name" value="CheY-like_superfamily"/>
</dbReference>
<keyword evidence="1 2" id="KW-0597">Phosphoprotein</keyword>
<dbReference type="STRING" id="245187.SAMN04488003_11847"/>
<dbReference type="PANTHER" id="PTHR44591">
    <property type="entry name" value="STRESS RESPONSE REGULATOR PROTEIN 1"/>
    <property type="match status" value="1"/>
</dbReference>
<dbReference type="PANTHER" id="PTHR44591:SF3">
    <property type="entry name" value="RESPONSE REGULATORY DOMAIN-CONTAINING PROTEIN"/>
    <property type="match status" value="1"/>
</dbReference>
<evidence type="ECO:0000313" key="5">
    <source>
        <dbReference type="EMBL" id="SEN49084.1"/>
    </source>
</evidence>
<dbReference type="InterPro" id="IPR001789">
    <property type="entry name" value="Sig_transdc_resp-reg_receiver"/>
</dbReference>
<dbReference type="Gene3D" id="3.40.50.2300">
    <property type="match status" value="1"/>
</dbReference>
<keyword evidence="3" id="KW-0472">Membrane</keyword>
<evidence type="ECO:0000256" key="1">
    <source>
        <dbReference type="ARBA" id="ARBA00022553"/>
    </source>
</evidence>
<dbReference type="Pfam" id="PF00072">
    <property type="entry name" value="Response_reg"/>
    <property type="match status" value="1"/>
</dbReference>
<dbReference type="PROSITE" id="PS50110">
    <property type="entry name" value="RESPONSE_REGULATORY"/>
    <property type="match status" value="1"/>
</dbReference>
<protein>
    <submittedName>
        <fullName evidence="5">Response regulator receiver domain-containing protein</fullName>
    </submittedName>
</protein>